<dbReference type="Gene3D" id="1.25.40.10">
    <property type="entry name" value="Tetratricopeptide repeat domain"/>
    <property type="match status" value="1"/>
</dbReference>
<evidence type="ECO:0000256" key="2">
    <source>
        <dbReference type="SAM" id="MobiDB-lite"/>
    </source>
</evidence>
<feature type="non-terminal residue" evidence="3">
    <location>
        <position position="1"/>
    </location>
</feature>
<evidence type="ECO:0000256" key="1">
    <source>
        <dbReference type="ARBA" id="ARBA00005351"/>
    </source>
</evidence>
<evidence type="ECO:0000313" key="4">
    <source>
        <dbReference type="Proteomes" id="UP000053660"/>
    </source>
</evidence>
<gene>
    <name evidence="3" type="ORF">OESDEN_18739</name>
</gene>
<dbReference type="Proteomes" id="UP000053660">
    <property type="component" value="Unassembled WGS sequence"/>
</dbReference>
<dbReference type="OrthoDB" id="10252405at2759"/>
<dbReference type="GO" id="GO:0045048">
    <property type="term" value="P:protein insertion into ER membrane"/>
    <property type="evidence" value="ECO:0007669"/>
    <property type="project" value="InterPro"/>
</dbReference>
<protein>
    <submittedName>
        <fullName evidence="3">Uncharacterized protein</fullName>
    </submittedName>
</protein>
<comment type="similarity">
    <text evidence="1">Belongs to the GET4 family.</text>
</comment>
<dbReference type="InterPro" id="IPR011990">
    <property type="entry name" value="TPR-like_helical_dom_sf"/>
</dbReference>
<accession>A0A0B1S9H5</accession>
<dbReference type="Pfam" id="PF04190">
    <property type="entry name" value="GET4"/>
    <property type="match status" value="1"/>
</dbReference>
<organism evidence="3 4">
    <name type="scientific">Oesophagostomum dentatum</name>
    <name type="common">Nodular worm</name>
    <dbReference type="NCBI Taxonomy" id="61180"/>
    <lineage>
        <taxon>Eukaryota</taxon>
        <taxon>Metazoa</taxon>
        <taxon>Ecdysozoa</taxon>
        <taxon>Nematoda</taxon>
        <taxon>Chromadorea</taxon>
        <taxon>Rhabditida</taxon>
        <taxon>Rhabditina</taxon>
        <taxon>Rhabditomorpha</taxon>
        <taxon>Strongyloidea</taxon>
        <taxon>Strongylidae</taxon>
        <taxon>Oesophagostomum</taxon>
    </lineage>
</organism>
<keyword evidence="4" id="KW-1185">Reference proteome</keyword>
<dbReference type="AlphaFoldDB" id="A0A0B1S9H5"/>
<reference evidence="3 4" key="1">
    <citation type="submission" date="2014-03" db="EMBL/GenBank/DDBJ databases">
        <title>Draft genome of the hookworm Oesophagostomum dentatum.</title>
        <authorList>
            <person name="Mitreva M."/>
        </authorList>
    </citation>
    <scope>NUCLEOTIDE SEQUENCE [LARGE SCALE GENOMIC DNA]</scope>
    <source>
        <strain evidence="3 4">OD-Hann</strain>
    </source>
</reference>
<dbReference type="GO" id="GO:0071818">
    <property type="term" value="C:BAT3 complex"/>
    <property type="evidence" value="ECO:0007669"/>
    <property type="project" value="TreeGrafter"/>
</dbReference>
<dbReference type="InterPro" id="IPR007317">
    <property type="entry name" value="GET4"/>
</dbReference>
<name>A0A0B1S9H5_OESDE</name>
<proteinExistence type="inferred from homology"/>
<feature type="compositionally biased region" description="Acidic residues" evidence="2">
    <location>
        <begin position="216"/>
        <end position="227"/>
    </location>
</feature>
<dbReference type="EMBL" id="KN588138">
    <property type="protein sequence ID" value="KHJ81574.1"/>
    <property type="molecule type" value="Genomic_DNA"/>
</dbReference>
<feature type="region of interest" description="Disordered" evidence="2">
    <location>
        <begin position="197"/>
        <end position="238"/>
    </location>
</feature>
<evidence type="ECO:0000313" key="3">
    <source>
        <dbReference type="EMBL" id="KHJ81574.1"/>
    </source>
</evidence>
<dbReference type="PANTHER" id="PTHR12875">
    <property type="entry name" value="GOLGI TO ER TRAFFIC PROTEIN 4 HOMOLOG"/>
    <property type="match status" value="1"/>
</dbReference>
<dbReference type="PANTHER" id="PTHR12875:SF0">
    <property type="entry name" value="GOLGI TO ER TRAFFIC PROTEIN 4 HOMOLOG"/>
    <property type="match status" value="1"/>
</dbReference>
<sequence length="248" mass="28188">RSQAVATKRRERRHGLSELHYTLAKAYQKHGHYVNARNHMLFAERPEEFAGLLQKMCEESGCKSSESDLFCVMSVLQLLAMHRVHTASKLLTAYTAPPSDTSSPFKISHKELLNFLRLLCNALTLRDVNLFDHLVEVYQPHLEVDPTYRNYIDRIGHIFFGHPTSKKGDSFGGVFGSILKVVSDKFEAFLEKREEETFSDSDFEPGVTYTVRAETEESYETAEESDMPDAPCSDGPKRVAVESFDDLD</sequence>